<evidence type="ECO:0000313" key="9">
    <source>
        <dbReference type="Proteomes" id="UP000515150"/>
    </source>
</evidence>
<proteinExistence type="inferred from homology"/>
<gene>
    <name evidence="10" type="primary">LOC114867122</name>
</gene>
<feature type="transmembrane region" description="Helical" evidence="8">
    <location>
        <begin position="498"/>
        <end position="520"/>
    </location>
</feature>
<evidence type="ECO:0000256" key="2">
    <source>
        <dbReference type="ARBA" id="ARBA00022676"/>
    </source>
</evidence>
<dbReference type="GeneID" id="114867122"/>
<dbReference type="RefSeq" id="XP_029025342.1">
    <property type="nucleotide sequence ID" value="XM_029169509.3"/>
</dbReference>
<dbReference type="InterPro" id="IPR002213">
    <property type="entry name" value="UDP_glucos_trans"/>
</dbReference>
<name>A0A6P7NZA9_BETSP</name>
<evidence type="ECO:0000256" key="5">
    <source>
        <dbReference type="ARBA" id="ARBA00022989"/>
    </source>
</evidence>
<dbReference type="InterPro" id="IPR050271">
    <property type="entry name" value="UDP-glycosyltransferase"/>
</dbReference>
<evidence type="ECO:0000256" key="8">
    <source>
        <dbReference type="RuleBase" id="RU362059"/>
    </source>
</evidence>
<keyword evidence="4 8" id="KW-0812">Transmembrane</keyword>
<dbReference type="Gene3D" id="3.40.50.2000">
    <property type="entry name" value="Glycogen Phosphorylase B"/>
    <property type="match status" value="2"/>
</dbReference>
<evidence type="ECO:0000256" key="1">
    <source>
        <dbReference type="ARBA" id="ARBA00009995"/>
    </source>
</evidence>
<dbReference type="EC" id="2.4.1.17" evidence="8"/>
<dbReference type="PROSITE" id="PS00375">
    <property type="entry name" value="UDPGT"/>
    <property type="match status" value="1"/>
</dbReference>
<dbReference type="InParanoid" id="A0A6P7NZA9"/>
<comment type="subcellular location">
    <subcellularLocation>
        <location evidence="8">Membrane</location>
        <topology evidence="8">Single-pass membrane protein</topology>
    </subcellularLocation>
</comment>
<dbReference type="AlphaFoldDB" id="A0A6P7NZA9"/>
<keyword evidence="6 8" id="KW-0472">Membrane</keyword>
<reference evidence="10" key="1">
    <citation type="submission" date="2025-08" db="UniProtKB">
        <authorList>
            <consortium name="RefSeq"/>
        </authorList>
    </citation>
    <scope>IDENTIFICATION</scope>
</reference>
<comment type="catalytic activity">
    <reaction evidence="8">
        <text>glucuronate acceptor + UDP-alpha-D-glucuronate = acceptor beta-D-glucuronoside + UDP + H(+)</text>
        <dbReference type="Rhea" id="RHEA:21032"/>
        <dbReference type="ChEBI" id="CHEBI:15378"/>
        <dbReference type="ChEBI" id="CHEBI:58052"/>
        <dbReference type="ChEBI" id="CHEBI:58223"/>
        <dbReference type="ChEBI" id="CHEBI:132367"/>
        <dbReference type="ChEBI" id="CHEBI:132368"/>
        <dbReference type="EC" id="2.4.1.17"/>
    </reaction>
</comment>
<dbReference type="GO" id="GO:0015020">
    <property type="term" value="F:glucuronosyltransferase activity"/>
    <property type="evidence" value="ECO:0007669"/>
    <property type="project" value="UniProtKB-EC"/>
</dbReference>
<evidence type="ECO:0000256" key="4">
    <source>
        <dbReference type="ARBA" id="ARBA00022692"/>
    </source>
</evidence>
<evidence type="ECO:0000313" key="10">
    <source>
        <dbReference type="RefSeq" id="XP_029025342.1"/>
    </source>
</evidence>
<dbReference type="InterPro" id="IPR035595">
    <property type="entry name" value="UDP_glycos_trans_CS"/>
</dbReference>
<sequence>MQRMQLLLSLAISVLLLCRASDGGRVLVFPGEYSHWLNMKSIMEELVRRNHSVTVLVPAASPSINYNSSREAAKFSFLVFEVPFSRVQFHGIFQEFIHFSMYESHLLSPLQRFWWTCDWMQRMADFWRLQCDSMLKNERLMRTLRDTKFDVVLLDPMVVCGDLVADVLGLPFILSLRFSFGNVLERHCGHASAPPSYVPAVPLPYSDRMTFMERLINSVMYVGTSLVSEVVWKLTLDRYYSEIKGSPSGVCESLGKAKIWLIRTFWDLETPRPIPPNFQYVGGLHCKPAAKLPEELEAFVQSSGEAGVVVVTFGSMVTNLTTERANVIAAALGRIPQKVIWKYSGEAPATVAANTKLSDWIPQNDLLGHPKTRAFVTHGGTNGLYEAVYHGVPLVGIPLFGDQSDNLSRLSRRGAAIVLDFNHLTVDELTEALQAISNQPTYRSRMQHLSALHHDRPESPLSTALFWVEFVMRNGKADHLRLASRDLNWFQYHSLDTVSVLVAVLMAGSAICWSVIHHLLQICQQPGRRGKTD</sequence>
<feature type="signal peptide" evidence="8">
    <location>
        <begin position="1"/>
        <end position="20"/>
    </location>
</feature>
<dbReference type="PANTHER" id="PTHR48043">
    <property type="entry name" value="EG:EG0003.4 PROTEIN-RELATED"/>
    <property type="match status" value="1"/>
</dbReference>
<dbReference type="Pfam" id="PF00201">
    <property type="entry name" value="UDPGT"/>
    <property type="match status" value="1"/>
</dbReference>
<dbReference type="OrthoDB" id="5835829at2759"/>
<accession>A0A6P7NZA9</accession>
<keyword evidence="8" id="KW-0732">Signal</keyword>
<evidence type="ECO:0000256" key="3">
    <source>
        <dbReference type="ARBA" id="ARBA00022679"/>
    </source>
</evidence>
<dbReference type="Proteomes" id="UP000515150">
    <property type="component" value="Chromosome 12"/>
</dbReference>
<comment type="similarity">
    <text evidence="1 7">Belongs to the UDP-glycosyltransferase family.</text>
</comment>
<organism evidence="9 10">
    <name type="scientific">Betta splendens</name>
    <name type="common">Siamese fighting fish</name>
    <dbReference type="NCBI Taxonomy" id="158456"/>
    <lineage>
        <taxon>Eukaryota</taxon>
        <taxon>Metazoa</taxon>
        <taxon>Chordata</taxon>
        <taxon>Craniata</taxon>
        <taxon>Vertebrata</taxon>
        <taxon>Euteleostomi</taxon>
        <taxon>Actinopterygii</taxon>
        <taxon>Neopterygii</taxon>
        <taxon>Teleostei</taxon>
        <taxon>Neoteleostei</taxon>
        <taxon>Acanthomorphata</taxon>
        <taxon>Anabantaria</taxon>
        <taxon>Anabantiformes</taxon>
        <taxon>Anabantoidei</taxon>
        <taxon>Osphronemidae</taxon>
        <taxon>Betta</taxon>
    </lineage>
</organism>
<evidence type="ECO:0000256" key="6">
    <source>
        <dbReference type="ARBA" id="ARBA00023136"/>
    </source>
</evidence>
<evidence type="ECO:0000256" key="7">
    <source>
        <dbReference type="RuleBase" id="RU003718"/>
    </source>
</evidence>
<dbReference type="GO" id="GO:0016020">
    <property type="term" value="C:membrane"/>
    <property type="evidence" value="ECO:0007669"/>
    <property type="project" value="UniProtKB-SubCell"/>
</dbReference>
<keyword evidence="2 7" id="KW-0328">Glycosyltransferase</keyword>
<dbReference type="SUPFAM" id="SSF53756">
    <property type="entry name" value="UDP-Glycosyltransferase/glycogen phosphorylase"/>
    <property type="match status" value="1"/>
</dbReference>
<protein>
    <recommendedName>
        <fullName evidence="8">UDP-glucuronosyltransferase</fullName>
        <ecNumber evidence="8">2.4.1.17</ecNumber>
    </recommendedName>
</protein>
<feature type="chain" id="PRO_5028517750" description="UDP-glucuronosyltransferase" evidence="8">
    <location>
        <begin position="21"/>
        <end position="533"/>
    </location>
</feature>
<dbReference type="PANTHER" id="PTHR48043:SF162">
    <property type="entry name" value="UDP GLUCURONOSYLTRANSFERASE 2 FAMILY, POLYPEPTIDE A1 PRECURSOR-RELATED"/>
    <property type="match status" value="1"/>
</dbReference>
<dbReference type="KEGG" id="bspl:114867122"/>
<keyword evidence="5 8" id="KW-1133">Transmembrane helix</keyword>
<dbReference type="CDD" id="cd03784">
    <property type="entry name" value="GT1_Gtf-like"/>
    <property type="match status" value="1"/>
</dbReference>
<dbReference type="FunFam" id="3.40.50.2000:FF:000001">
    <property type="entry name" value="UDP-glucuronosyltransferase"/>
    <property type="match status" value="1"/>
</dbReference>
<keyword evidence="9" id="KW-1185">Reference proteome</keyword>
<keyword evidence="3 7" id="KW-0808">Transferase</keyword>